<reference evidence="3 4" key="1">
    <citation type="submission" date="2024-07" db="EMBL/GenBank/DDBJ databases">
        <authorList>
            <person name="Thanompreechachai J."/>
            <person name="Duangmal K."/>
        </authorList>
    </citation>
    <scope>NUCLEOTIDE SEQUENCE [LARGE SCALE GENOMIC DNA]</scope>
    <source>
        <strain evidence="3 4">TBRC 1896</strain>
    </source>
</reference>
<feature type="domain" description="DUF1648" evidence="2">
    <location>
        <begin position="14"/>
        <end position="56"/>
    </location>
</feature>
<evidence type="ECO:0000256" key="1">
    <source>
        <dbReference type="SAM" id="Phobius"/>
    </source>
</evidence>
<gene>
    <name evidence="3" type="ORF">AB2L28_14445</name>
</gene>
<feature type="transmembrane region" description="Helical" evidence="1">
    <location>
        <begin position="138"/>
        <end position="161"/>
    </location>
</feature>
<dbReference type="InterPro" id="IPR012867">
    <property type="entry name" value="DUF1648"/>
</dbReference>
<dbReference type="RefSeq" id="WP_370719679.1">
    <property type="nucleotide sequence ID" value="NZ_JBGGTQ010000006.1"/>
</dbReference>
<evidence type="ECO:0000313" key="3">
    <source>
        <dbReference type="EMBL" id="MEZ0493436.1"/>
    </source>
</evidence>
<organism evidence="3 4">
    <name type="scientific">Kineococcus mangrovi</name>
    <dbReference type="NCBI Taxonomy" id="1660183"/>
    <lineage>
        <taxon>Bacteria</taxon>
        <taxon>Bacillati</taxon>
        <taxon>Actinomycetota</taxon>
        <taxon>Actinomycetes</taxon>
        <taxon>Kineosporiales</taxon>
        <taxon>Kineosporiaceae</taxon>
        <taxon>Kineococcus</taxon>
    </lineage>
</organism>
<feature type="transmembrane region" description="Helical" evidence="1">
    <location>
        <begin position="50"/>
        <end position="72"/>
    </location>
</feature>
<evidence type="ECO:0000313" key="4">
    <source>
        <dbReference type="Proteomes" id="UP001566476"/>
    </source>
</evidence>
<keyword evidence="1" id="KW-1133">Transmembrane helix</keyword>
<keyword evidence="4" id="KW-1185">Reference proteome</keyword>
<accession>A0ABV4I845</accession>
<sequence length="168" mass="18583">MRRPTPAVLTFAITTALALIAVVVSATLLPERVPTHFGADGAADDWGTRTGAVTFQAAITAGLAALFAVFAWQMPKLPWEWINLPGKQRWAEAGLQDEVRRRLRADLLWMGSAMALLNIALTFSTVDATRNGTDSLPWWFFLAFGAWLVAMTGYVAFMVVVRYRLPER</sequence>
<feature type="transmembrane region" description="Helical" evidence="1">
    <location>
        <begin position="107"/>
        <end position="126"/>
    </location>
</feature>
<evidence type="ECO:0000259" key="2">
    <source>
        <dbReference type="Pfam" id="PF07853"/>
    </source>
</evidence>
<keyword evidence="1" id="KW-0812">Transmembrane</keyword>
<protein>
    <submittedName>
        <fullName evidence="3">DUF1648 domain-containing protein</fullName>
    </submittedName>
</protein>
<name>A0ABV4I845_9ACTN</name>
<proteinExistence type="predicted"/>
<dbReference type="Pfam" id="PF07853">
    <property type="entry name" value="DUF1648"/>
    <property type="match status" value="1"/>
</dbReference>
<comment type="caution">
    <text evidence="3">The sequence shown here is derived from an EMBL/GenBank/DDBJ whole genome shotgun (WGS) entry which is preliminary data.</text>
</comment>
<keyword evidence="1" id="KW-0472">Membrane</keyword>
<dbReference type="EMBL" id="JBGGTQ010000006">
    <property type="protein sequence ID" value="MEZ0493436.1"/>
    <property type="molecule type" value="Genomic_DNA"/>
</dbReference>
<dbReference type="Proteomes" id="UP001566476">
    <property type="component" value="Unassembled WGS sequence"/>
</dbReference>